<protein>
    <submittedName>
        <fullName evidence="1">Uncharacterized protein</fullName>
    </submittedName>
</protein>
<dbReference type="AlphaFoldDB" id="A0A840UQT9"/>
<dbReference type="Proteomes" id="UP000539642">
    <property type="component" value="Unassembled WGS sequence"/>
</dbReference>
<comment type="caution">
    <text evidence="1">The sequence shown here is derived from an EMBL/GenBank/DDBJ whole genome shotgun (WGS) entry which is preliminary data.</text>
</comment>
<evidence type="ECO:0000313" key="1">
    <source>
        <dbReference type="EMBL" id="MBB5347003.1"/>
    </source>
</evidence>
<gene>
    <name evidence="1" type="ORF">HNQ81_000713</name>
</gene>
<name>A0A840UQT9_9BACT</name>
<dbReference type="EMBL" id="JACHEO010000002">
    <property type="protein sequence ID" value="MBB5347003.1"/>
    <property type="molecule type" value="Genomic_DNA"/>
</dbReference>
<accession>A0A840UQT9</accession>
<evidence type="ECO:0000313" key="2">
    <source>
        <dbReference type="Proteomes" id="UP000539642"/>
    </source>
</evidence>
<organism evidence="1 2">
    <name type="scientific">Desulfoprunum benzoelyticum</name>
    <dbReference type="NCBI Taxonomy" id="1506996"/>
    <lineage>
        <taxon>Bacteria</taxon>
        <taxon>Pseudomonadati</taxon>
        <taxon>Thermodesulfobacteriota</taxon>
        <taxon>Desulfobulbia</taxon>
        <taxon>Desulfobulbales</taxon>
        <taxon>Desulfobulbaceae</taxon>
        <taxon>Desulfoprunum</taxon>
    </lineage>
</organism>
<proteinExistence type="predicted"/>
<dbReference type="RefSeq" id="WP_183348369.1">
    <property type="nucleotide sequence ID" value="NZ_JACHEO010000002.1"/>
</dbReference>
<reference evidence="1 2" key="1">
    <citation type="submission" date="2020-08" db="EMBL/GenBank/DDBJ databases">
        <title>Genomic Encyclopedia of Type Strains, Phase IV (KMG-IV): sequencing the most valuable type-strain genomes for metagenomic binning, comparative biology and taxonomic classification.</title>
        <authorList>
            <person name="Goeker M."/>
        </authorList>
    </citation>
    <scope>NUCLEOTIDE SEQUENCE [LARGE SCALE GENOMIC DNA]</scope>
    <source>
        <strain evidence="1 2">DSM 28570</strain>
    </source>
</reference>
<keyword evidence="2" id="KW-1185">Reference proteome</keyword>
<sequence length="97" mass="11056">MMKLTRIRSADESCLWANLKEALYSCRFECVAFHRDFPPLSIARGNAVDEVITVDPSETEVPAGLLRDWSLPGVVRLDGEVRIVEIQEVKKRDECTY</sequence>